<dbReference type="Pfam" id="PF13919">
    <property type="entry name" value="ASXH"/>
    <property type="match status" value="1"/>
</dbReference>
<feature type="compositionally biased region" description="Polar residues" evidence="8">
    <location>
        <begin position="289"/>
        <end position="300"/>
    </location>
</feature>
<feature type="compositionally biased region" description="Low complexity" evidence="8">
    <location>
        <begin position="483"/>
        <end position="499"/>
    </location>
</feature>
<keyword evidence="4" id="KW-0862">Zinc</keyword>
<dbReference type="GO" id="GO:0005634">
    <property type="term" value="C:nucleus"/>
    <property type="evidence" value="ECO:0007669"/>
    <property type="project" value="UniProtKB-SubCell"/>
</dbReference>
<evidence type="ECO:0000259" key="9">
    <source>
        <dbReference type="PROSITE" id="PS51916"/>
    </source>
</evidence>
<evidence type="ECO:0000256" key="3">
    <source>
        <dbReference type="ARBA" id="ARBA00022771"/>
    </source>
</evidence>
<dbReference type="InterPro" id="IPR044867">
    <property type="entry name" value="DEUBAD_dom"/>
</dbReference>
<evidence type="ECO:0000313" key="10">
    <source>
        <dbReference type="EMBL" id="KZN86521.1"/>
    </source>
</evidence>
<feature type="region of interest" description="Disordered" evidence="8">
    <location>
        <begin position="1"/>
        <end position="65"/>
    </location>
</feature>
<evidence type="ECO:0000256" key="8">
    <source>
        <dbReference type="SAM" id="MobiDB-lite"/>
    </source>
</evidence>
<evidence type="ECO:0000256" key="5">
    <source>
        <dbReference type="ARBA" id="ARBA00023015"/>
    </source>
</evidence>
<dbReference type="PROSITE" id="PS51916">
    <property type="entry name" value="DEUBAD"/>
    <property type="match status" value="1"/>
</dbReference>
<feature type="compositionally biased region" description="Basic and acidic residues" evidence="8">
    <location>
        <begin position="1"/>
        <end position="10"/>
    </location>
</feature>
<evidence type="ECO:0000256" key="6">
    <source>
        <dbReference type="ARBA" id="ARBA00023163"/>
    </source>
</evidence>
<proteinExistence type="predicted"/>
<gene>
    <name evidence="10" type="ORF">EN45_050530</name>
</gene>
<feature type="compositionally biased region" description="Polar residues" evidence="8">
    <location>
        <begin position="310"/>
        <end position="319"/>
    </location>
</feature>
<feature type="compositionally biased region" description="Basic and acidic residues" evidence="8">
    <location>
        <begin position="340"/>
        <end position="351"/>
    </location>
</feature>
<keyword evidence="3" id="KW-0863">Zinc-finger</keyword>
<evidence type="ECO:0000256" key="1">
    <source>
        <dbReference type="ARBA" id="ARBA00004123"/>
    </source>
</evidence>
<evidence type="ECO:0000256" key="4">
    <source>
        <dbReference type="ARBA" id="ARBA00022833"/>
    </source>
</evidence>
<evidence type="ECO:0000256" key="7">
    <source>
        <dbReference type="ARBA" id="ARBA00023242"/>
    </source>
</evidence>
<dbReference type="InterPro" id="IPR028020">
    <property type="entry name" value="ASX_DEUBAD_dom"/>
</dbReference>
<keyword evidence="7" id="KW-0539">Nucleus</keyword>
<feature type="compositionally biased region" description="Basic residues" evidence="8">
    <location>
        <begin position="415"/>
        <end position="426"/>
    </location>
</feature>
<feature type="compositionally biased region" description="Polar residues" evidence="8">
    <location>
        <begin position="506"/>
        <end position="521"/>
    </location>
</feature>
<keyword evidence="5" id="KW-0805">Transcription regulation</keyword>
<feature type="compositionally biased region" description="Basic and acidic residues" evidence="8">
    <location>
        <begin position="430"/>
        <end position="439"/>
    </location>
</feature>
<comment type="subcellular location">
    <subcellularLocation>
        <location evidence="1">Nucleus</location>
    </subcellularLocation>
</comment>
<dbReference type="EMBL" id="CM002799">
    <property type="protein sequence ID" value="KZN86521.1"/>
    <property type="molecule type" value="Genomic_DNA"/>
</dbReference>
<keyword evidence="6" id="KW-0804">Transcription</keyword>
<feature type="compositionally biased region" description="Polar residues" evidence="8">
    <location>
        <begin position="355"/>
        <end position="372"/>
    </location>
</feature>
<feature type="compositionally biased region" description="Basic and acidic residues" evidence="8">
    <location>
        <begin position="467"/>
        <end position="477"/>
    </location>
</feature>
<feature type="region of interest" description="Disordered" evidence="8">
    <location>
        <begin position="266"/>
        <end position="597"/>
    </location>
</feature>
<protein>
    <recommendedName>
        <fullName evidence="9">DEUBAD domain-containing protein</fullName>
    </recommendedName>
</protein>
<sequence length="657" mass="73111">MPPRKRDTKAVARSQAAEPRRSGRAATSSADVAKQSGLAMSTPKSEASSRARTPRRPAARGKWSEEQLLTSDKSVLIDLDLVKLLARPEAWNCLDESDKRDILALLPPDVHPEAQATLDDPDAKIQPIPDSFIRYSNNWRDGIRQFQIDLQNGRYDPEWLRQAQEARQQRDNGDFDDFKEREYEQFWGQKQKVIWDAPAGESARVKMGTLIDEGVIQLGDVWKFYYVYGRGPGRIVIEKEVRVVDRDGVQLTFAIPPGERVFLRSNFDKSEPFSTPEKGKGDVEADLDTQPQPVTSSYNDKQLKHEKPESQLTNQTSNGEEVKLGTDQAPHETPASSNDEEVKLDNGRTPHEIPISSTDDMNIDTGTATQPVISHPGDEESQQETPFSVVIFSPGGTRNQKPKRTIPEPEPQPPVKRKRGRPRKIPPKQPEPEQAKEPEVPQEVEVSQGEEQNTDAPLSFMEIVAGKIEENETRRAAAESPQRKPSQPQSPLSALSSTPELPAPELSTSVEGPSIADTNGNDGKVELLESSMAQSDTPMDSSVATIEAPVEAPTEVPAVAPVEAEQDEINKPLSTEEQKDPIPTPSRTTTSEPDEIIVPDLSSPQALVRKILQIDGRMPNGRTANAWKEIRCYRNNQDMGSLFDVREAWFLQHGRHE</sequence>
<feature type="domain" description="DEUBAD" evidence="9">
    <location>
        <begin position="72"/>
        <end position="192"/>
    </location>
</feature>
<evidence type="ECO:0000256" key="2">
    <source>
        <dbReference type="ARBA" id="ARBA00022723"/>
    </source>
</evidence>
<keyword evidence="2" id="KW-0479">Metal-binding</keyword>
<dbReference type="GO" id="GO:0008270">
    <property type="term" value="F:zinc ion binding"/>
    <property type="evidence" value="ECO:0007669"/>
    <property type="project" value="UniProtKB-KW"/>
</dbReference>
<feature type="compositionally biased region" description="Low complexity" evidence="8">
    <location>
        <begin position="441"/>
        <end position="451"/>
    </location>
</feature>
<feature type="compositionally biased region" description="Basic and acidic residues" evidence="8">
    <location>
        <begin position="568"/>
        <end position="580"/>
    </location>
</feature>
<dbReference type="Proteomes" id="UP000076449">
    <property type="component" value="Chromosome II"/>
</dbReference>
<dbReference type="AlphaFoldDB" id="A0A167RWK1"/>
<reference evidence="10" key="1">
    <citation type="journal article" date="2014" name="Genome Announc.">
        <title>Complete sequencing and chromosome-scale genome assembly of the industrial progenitor strain P2niaD18 from the penicillin producer Penicillium chrysogenum.</title>
        <authorList>
            <person name="Specht T."/>
            <person name="Dahlmann T.A."/>
            <person name="Zadra I."/>
            <person name="Kurnsteiner H."/>
            <person name="Kuck U."/>
        </authorList>
    </citation>
    <scope>NUCLEOTIDE SEQUENCE [LARGE SCALE GENOMIC DNA]</scope>
    <source>
        <strain evidence="10">P2niaD18</strain>
    </source>
</reference>
<accession>A0A167RWK1</accession>
<organism evidence="10">
    <name type="scientific">Penicillium chrysogenum</name>
    <name type="common">Penicillium notatum</name>
    <dbReference type="NCBI Taxonomy" id="5076"/>
    <lineage>
        <taxon>Eukaryota</taxon>
        <taxon>Fungi</taxon>
        <taxon>Dikarya</taxon>
        <taxon>Ascomycota</taxon>
        <taxon>Pezizomycotina</taxon>
        <taxon>Eurotiomycetes</taxon>
        <taxon>Eurotiomycetidae</taxon>
        <taxon>Eurotiales</taxon>
        <taxon>Aspergillaceae</taxon>
        <taxon>Penicillium</taxon>
        <taxon>Penicillium chrysogenum species complex</taxon>
    </lineage>
</organism>
<name>A0A167RWK1_PENCH</name>
<feature type="compositionally biased region" description="Polar residues" evidence="8">
    <location>
        <begin position="531"/>
        <end position="544"/>
    </location>
</feature>
<feature type="compositionally biased region" description="Basic and acidic residues" evidence="8">
    <location>
        <begin position="266"/>
        <end position="283"/>
    </location>
</feature>